<name>A0ABD0V7X9_DENTH</name>
<organism evidence="1 2">
    <name type="scientific">Dendrobium thyrsiflorum</name>
    <name type="common">Pinecone-like raceme dendrobium</name>
    <name type="synonym">Orchid</name>
    <dbReference type="NCBI Taxonomy" id="117978"/>
    <lineage>
        <taxon>Eukaryota</taxon>
        <taxon>Viridiplantae</taxon>
        <taxon>Streptophyta</taxon>
        <taxon>Embryophyta</taxon>
        <taxon>Tracheophyta</taxon>
        <taxon>Spermatophyta</taxon>
        <taxon>Magnoliopsida</taxon>
        <taxon>Liliopsida</taxon>
        <taxon>Asparagales</taxon>
        <taxon>Orchidaceae</taxon>
        <taxon>Epidendroideae</taxon>
        <taxon>Malaxideae</taxon>
        <taxon>Dendrobiinae</taxon>
        <taxon>Dendrobium</taxon>
    </lineage>
</organism>
<comment type="caution">
    <text evidence="1">The sequence shown here is derived from an EMBL/GenBank/DDBJ whole genome shotgun (WGS) entry which is preliminary data.</text>
</comment>
<dbReference type="Proteomes" id="UP001552299">
    <property type="component" value="Unassembled WGS sequence"/>
</dbReference>
<evidence type="ECO:0000313" key="2">
    <source>
        <dbReference type="Proteomes" id="UP001552299"/>
    </source>
</evidence>
<keyword evidence="2" id="KW-1185">Reference proteome</keyword>
<gene>
    <name evidence="1" type="ORF">M5K25_008124</name>
</gene>
<proteinExistence type="predicted"/>
<dbReference type="AlphaFoldDB" id="A0ABD0V7X9"/>
<accession>A0ABD0V7X9</accession>
<sequence length="188" mass="21585">MHDRSVLRGPVGVSLIPGLDLLTGGGIICYGTRIVETNFSMSSPEPTLHWYHPQPPPQIPADWKRCQQTKDRELHHHIDDPLPKTSIDFDGQCMVRQNEDSLRKSNVYDMDVQRSEMHHHYRGLPMDPYNDLDRKSKVYSRDSSLPDMHSFQQRLFIGTSSTTTTTTSSLYPTMWGQLHESFFSILPS</sequence>
<protein>
    <submittedName>
        <fullName evidence="1">Uncharacterized protein</fullName>
    </submittedName>
</protein>
<evidence type="ECO:0000313" key="1">
    <source>
        <dbReference type="EMBL" id="KAL0921089.1"/>
    </source>
</evidence>
<reference evidence="1 2" key="1">
    <citation type="journal article" date="2024" name="Plant Biotechnol. J.">
        <title>Dendrobium thyrsiflorum genome and its molecular insights into genes involved in important horticultural traits.</title>
        <authorList>
            <person name="Chen B."/>
            <person name="Wang J.Y."/>
            <person name="Zheng P.J."/>
            <person name="Li K.L."/>
            <person name="Liang Y.M."/>
            <person name="Chen X.F."/>
            <person name="Zhang C."/>
            <person name="Zhao X."/>
            <person name="He X."/>
            <person name="Zhang G.Q."/>
            <person name="Liu Z.J."/>
            <person name="Xu Q."/>
        </authorList>
    </citation>
    <scope>NUCLEOTIDE SEQUENCE [LARGE SCALE GENOMIC DNA]</scope>
    <source>
        <strain evidence="1">GZMU011</strain>
    </source>
</reference>
<dbReference type="EMBL" id="JANQDX010000007">
    <property type="protein sequence ID" value="KAL0921089.1"/>
    <property type="molecule type" value="Genomic_DNA"/>
</dbReference>